<evidence type="ECO:0000256" key="3">
    <source>
        <dbReference type="ARBA" id="ARBA00016323"/>
    </source>
</evidence>
<dbReference type="SUPFAM" id="SSF81524">
    <property type="entry name" value="14 kDa protein of cytochrome bc1 complex (Ubiquinol-cytochrome c reductase)"/>
    <property type="match status" value="1"/>
</dbReference>
<keyword evidence="9 11" id="KW-0472">Membrane</keyword>
<protein>
    <recommendedName>
        <fullName evidence="3 11">Cytochrome b-c1 complex subunit 7</fullName>
    </recommendedName>
</protein>
<dbReference type="Proteomes" id="UP001642520">
    <property type="component" value="Unassembled WGS sequence"/>
</dbReference>
<evidence type="ECO:0000313" key="12">
    <source>
        <dbReference type="EMBL" id="CAL7943518.1"/>
    </source>
</evidence>
<dbReference type="EMBL" id="CAXAJV020001293">
    <property type="protein sequence ID" value="CAL7943518.1"/>
    <property type="molecule type" value="Genomic_DNA"/>
</dbReference>
<evidence type="ECO:0000313" key="13">
    <source>
        <dbReference type="Proteomes" id="UP001642520"/>
    </source>
</evidence>
<dbReference type="InterPro" id="IPR036544">
    <property type="entry name" value="QCR7_sf"/>
</dbReference>
<dbReference type="PIRSF" id="PIRSF000022">
    <property type="entry name" value="Bc1_14K"/>
    <property type="match status" value="1"/>
</dbReference>
<evidence type="ECO:0000256" key="6">
    <source>
        <dbReference type="ARBA" id="ARBA00022792"/>
    </source>
</evidence>
<gene>
    <name evidence="12" type="ORF">XYLVIOL_LOCUS6133</name>
</gene>
<comment type="subunit">
    <text evidence="10">Component of the ubiquinol-cytochrome c oxidoreductase (cytochrome b-c1 complex, complex III, CIII), a multisubunit enzyme composed of 3 respiratory subunits cytochrome b, cytochrome c1 and Rieske protein, 2 core protein subunits, and additional low-molecular weight protein subunits. The complex exists as an obligatory dimer and forms supercomplexes (SCs) in the inner mitochondrial membrane with cytochrome c oxidase (complex IV, CIV).</text>
</comment>
<comment type="similarity">
    <text evidence="2 11">Belongs to the UQCRB/QCR7 family.</text>
</comment>
<evidence type="ECO:0000256" key="11">
    <source>
        <dbReference type="PIRNR" id="PIRNR000022"/>
    </source>
</evidence>
<evidence type="ECO:0000256" key="7">
    <source>
        <dbReference type="ARBA" id="ARBA00022982"/>
    </source>
</evidence>
<reference evidence="12 13" key="1">
    <citation type="submission" date="2024-08" db="EMBL/GenBank/DDBJ databases">
        <authorList>
            <person name="Will J Nash"/>
            <person name="Angela Man"/>
            <person name="Seanna McTaggart"/>
            <person name="Kendall Baker"/>
            <person name="Tom Barker"/>
            <person name="Leah Catchpole"/>
            <person name="Alex Durrant"/>
            <person name="Karim Gharbi"/>
            <person name="Naomi Irish"/>
            <person name="Gemy Kaithakottil"/>
            <person name="Debby Ku"/>
            <person name="Aaliyah Providence"/>
            <person name="Felix Shaw"/>
            <person name="David Swarbreck"/>
            <person name="Chris Watkins"/>
            <person name="Ann M. McCartney"/>
            <person name="Giulio Formenti"/>
            <person name="Alice Mouton"/>
            <person name="Noel Vella"/>
            <person name="Bjorn M von Reumont"/>
            <person name="Adriana Vella"/>
            <person name="Wilfried Haerty"/>
        </authorList>
    </citation>
    <scope>NUCLEOTIDE SEQUENCE [LARGE SCALE GENOMIC DNA]</scope>
</reference>
<keyword evidence="4 11" id="KW-0813">Transport</keyword>
<evidence type="ECO:0000256" key="9">
    <source>
        <dbReference type="ARBA" id="ARBA00023136"/>
    </source>
</evidence>
<dbReference type="PANTHER" id="PTHR12022">
    <property type="entry name" value="UBIQUINOL-CYTOCHROME C REDUCTASE COMPLEX 14 KD PROTEIN"/>
    <property type="match status" value="1"/>
</dbReference>
<evidence type="ECO:0000256" key="4">
    <source>
        <dbReference type="ARBA" id="ARBA00022448"/>
    </source>
</evidence>
<evidence type="ECO:0000256" key="1">
    <source>
        <dbReference type="ARBA" id="ARBA00004443"/>
    </source>
</evidence>
<comment type="caution">
    <text evidence="12">The sequence shown here is derived from an EMBL/GenBank/DDBJ whole genome shotgun (WGS) entry which is preliminary data.</text>
</comment>
<name>A0ABP1NV26_XYLVO</name>
<keyword evidence="8 11" id="KW-0496">Mitochondrion</keyword>
<dbReference type="InterPro" id="IPR003197">
    <property type="entry name" value="QCR7"/>
</dbReference>
<evidence type="ECO:0000256" key="2">
    <source>
        <dbReference type="ARBA" id="ARBA00008554"/>
    </source>
</evidence>
<sequence length="111" mass="13468">MLASMIANYLKRNFPQIQKWAYNASEFNKYGLYRDDIIYETEDVKEALKRLPPDVMEARIFRLVRAAQLDCQKKVLPQEQWTKFEEDEPYLLPHLMDVIKERKEREEWEAN</sequence>
<keyword evidence="5 11" id="KW-0679">Respiratory chain</keyword>
<dbReference type="PANTHER" id="PTHR12022:SF0">
    <property type="entry name" value="CYTOCHROME B-C1 COMPLEX SUBUNIT 7"/>
    <property type="match status" value="1"/>
</dbReference>
<evidence type="ECO:0000256" key="10">
    <source>
        <dbReference type="ARBA" id="ARBA00038521"/>
    </source>
</evidence>
<dbReference type="Gene3D" id="1.10.1090.10">
    <property type="entry name" value="Cytochrome b-c1 complex subunit 7"/>
    <property type="match status" value="1"/>
</dbReference>
<comment type="subcellular location">
    <subcellularLocation>
        <location evidence="1">Mitochondrion inner membrane</location>
        <topology evidence="1">Peripheral membrane protein</topology>
        <orientation evidence="1">Matrix side</orientation>
    </subcellularLocation>
</comment>
<comment type="function">
    <text evidence="11">Component of the ubiquinol-cytochrome c oxidoreductase, a multisubunit transmembrane complex that is part of the mitochondrial electron transport chain which drives oxidative phosphorylation.</text>
</comment>
<proteinExistence type="inferred from homology"/>
<accession>A0ABP1NV26</accession>
<organism evidence="12 13">
    <name type="scientific">Xylocopa violacea</name>
    <name type="common">Violet carpenter bee</name>
    <name type="synonym">Apis violacea</name>
    <dbReference type="NCBI Taxonomy" id="135666"/>
    <lineage>
        <taxon>Eukaryota</taxon>
        <taxon>Metazoa</taxon>
        <taxon>Ecdysozoa</taxon>
        <taxon>Arthropoda</taxon>
        <taxon>Hexapoda</taxon>
        <taxon>Insecta</taxon>
        <taxon>Pterygota</taxon>
        <taxon>Neoptera</taxon>
        <taxon>Endopterygota</taxon>
        <taxon>Hymenoptera</taxon>
        <taxon>Apocrita</taxon>
        <taxon>Aculeata</taxon>
        <taxon>Apoidea</taxon>
        <taxon>Anthophila</taxon>
        <taxon>Apidae</taxon>
        <taxon>Xylocopa</taxon>
        <taxon>Xylocopa</taxon>
    </lineage>
</organism>
<keyword evidence="13" id="KW-1185">Reference proteome</keyword>
<evidence type="ECO:0000256" key="5">
    <source>
        <dbReference type="ARBA" id="ARBA00022660"/>
    </source>
</evidence>
<dbReference type="Pfam" id="PF02271">
    <property type="entry name" value="UCR_14kD"/>
    <property type="match status" value="1"/>
</dbReference>
<keyword evidence="6 11" id="KW-0999">Mitochondrion inner membrane</keyword>
<evidence type="ECO:0000256" key="8">
    <source>
        <dbReference type="ARBA" id="ARBA00023128"/>
    </source>
</evidence>
<keyword evidence="7 11" id="KW-0249">Electron transport</keyword>